<dbReference type="PATRIC" id="fig|1357400.3.peg.730"/>
<dbReference type="NCBIfam" id="TIGR00697">
    <property type="entry name" value="queuosine precursor transporter"/>
    <property type="match status" value="1"/>
</dbReference>
<comment type="similarity">
    <text evidence="1">Belongs to the vitamin uptake transporter (VUT/ECF) (TC 2.A.88) family. Q precursor transporter subfamily.</text>
</comment>
<evidence type="ECO:0000313" key="3">
    <source>
        <dbReference type="EMBL" id="ETD25202.1"/>
    </source>
</evidence>
<evidence type="ECO:0000256" key="2">
    <source>
        <dbReference type="SAM" id="MobiDB-lite"/>
    </source>
</evidence>
<dbReference type="RefSeq" id="WP_023927257.1">
    <property type="nucleotide sequence ID" value="NZ_KI669454.1"/>
</dbReference>
<comment type="function">
    <text evidence="1">Involved in the import of queuosine (Q) precursors, required for Q precursor salvage.</text>
</comment>
<dbReference type="PANTHER" id="PTHR34300:SF2">
    <property type="entry name" value="QUEUOSINE PRECURSOR TRANSPORTER-RELATED"/>
    <property type="match status" value="1"/>
</dbReference>
<dbReference type="Proteomes" id="UP000018731">
    <property type="component" value="Unassembled WGS sequence"/>
</dbReference>
<dbReference type="InterPro" id="IPR036259">
    <property type="entry name" value="MFS_trans_sf"/>
</dbReference>
<accession>V8CDL7</accession>
<organism evidence="3 4">
    <name type="scientific">Helicobacter macacae MIT 99-5501</name>
    <dbReference type="NCBI Taxonomy" id="1357400"/>
    <lineage>
        <taxon>Bacteria</taxon>
        <taxon>Pseudomonadati</taxon>
        <taxon>Campylobacterota</taxon>
        <taxon>Epsilonproteobacteria</taxon>
        <taxon>Campylobacterales</taxon>
        <taxon>Helicobacteraceae</taxon>
        <taxon>Helicobacter</taxon>
    </lineage>
</organism>
<feature type="transmembrane region" description="Helical" evidence="1">
    <location>
        <begin position="202"/>
        <end position="224"/>
    </location>
</feature>
<feature type="compositionally biased region" description="Basic and acidic residues" evidence="2">
    <location>
        <begin position="13"/>
        <end position="39"/>
    </location>
</feature>
<protein>
    <recommendedName>
        <fullName evidence="1">Probable queuosine precursor transporter</fullName>
        <shortName evidence="1">Q precursor transporter</shortName>
    </recommendedName>
</protein>
<dbReference type="HOGENOM" id="CLU_075503_3_0_7"/>
<dbReference type="eggNOG" id="COG1738">
    <property type="taxonomic scope" value="Bacteria"/>
</dbReference>
<dbReference type="PANTHER" id="PTHR34300">
    <property type="entry name" value="QUEUOSINE PRECURSOR TRANSPORTER-RELATED"/>
    <property type="match status" value="1"/>
</dbReference>
<feature type="transmembrane region" description="Helical" evidence="1">
    <location>
        <begin position="178"/>
        <end position="196"/>
    </location>
</feature>
<keyword evidence="1" id="KW-1003">Cell membrane</keyword>
<dbReference type="SUPFAM" id="SSF103473">
    <property type="entry name" value="MFS general substrate transporter"/>
    <property type="match status" value="1"/>
</dbReference>
<feature type="transmembrane region" description="Helical" evidence="1">
    <location>
        <begin position="112"/>
        <end position="129"/>
    </location>
</feature>
<dbReference type="Pfam" id="PF02592">
    <property type="entry name" value="Vut_1"/>
    <property type="match status" value="2"/>
</dbReference>
<reference evidence="3 4" key="1">
    <citation type="journal article" date="2014" name="Genome Announc.">
        <title>Draft genome sequences of six enterohepatic helicobacter species isolated from humans and one from rhesus macaques.</title>
        <authorList>
            <person name="Shen Z."/>
            <person name="Sheh A."/>
            <person name="Young S.K."/>
            <person name="Abouelliel A."/>
            <person name="Ward D.V."/>
            <person name="Earl A.M."/>
            <person name="Fox J.G."/>
        </authorList>
    </citation>
    <scope>NUCLEOTIDE SEQUENCE [LARGE SCALE GENOMIC DNA]</scope>
    <source>
        <strain evidence="3 4">MIT 99-5501</strain>
    </source>
</reference>
<dbReference type="STRING" id="1357400.HMPREF2086_00537"/>
<keyword evidence="4" id="KW-1185">Reference proteome</keyword>
<dbReference type="GO" id="GO:0005886">
    <property type="term" value="C:plasma membrane"/>
    <property type="evidence" value="ECO:0007669"/>
    <property type="project" value="UniProtKB-SubCell"/>
</dbReference>
<feature type="region of interest" description="Disordered" evidence="2">
    <location>
        <begin position="1"/>
        <end position="40"/>
    </location>
</feature>
<dbReference type="GO" id="GO:0022857">
    <property type="term" value="F:transmembrane transporter activity"/>
    <property type="evidence" value="ECO:0007669"/>
    <property type="project" value="UniProtKB-UniRule"/>
</dbReference>
<feature type="transmembrane region" description="Helical" evidence="1">
    <location>
        <begin position="83"/>
        <end position="100"/>
    </location>
</feature>
<keyword evidence="1" id="KW-0472">Membrane</keyword>
<keyword evidence="1" id="KW-0813">Transport</keyword>
<evidence type="ECO:0000313" key="4">
    <source>
        <dbReference type="Proteomes" id="UP000018731"/>
    </source>
</evidence>
<gene>
    <name evidence="3" type="ORF">HMPREF2086_00537</name>
</gene>
<feature type="compositionally biased region" description="Polar residues" evidence="2">
    <location>
        <begin position="1"/>
        <end position="12"/>
    </location>
</feature>
<feature type="transmembrane region" description="Helical" evidence="1">
    <location>
        <begin position="58"/>
        <end position="77"/>
    </location>
</feature>
<name>V8CDL7_9HELI</name>
<comment type="caution">
    <text evidence="3">The sequence shown here is derived from an EMBL/GenBank/DDBJ whole genome shotgun (WGS) entry which is preliminary data.</text>
</comment>
<sequence>MSVKTPQNPNPKSKSDTESTHKINPEIRSKTNSKIHLENQQKIQPKNHWKGTKMPPKVVLVSSLLLSAIIITANYTVQFKIGSTPLTFGALTYPFSFLLLDVLSEKYGKQEVVKVLFLGLLIAFYPSYFASTPQIALASIIAFCVSQPLDVVIFYTLKTYAPRHWWLRNGGSTLSAQFIDTIVFFCVAFWAVQSVGESLQMALADYCIKAMVSLANTPIFYLLAIRARRIWRNIT</sequence>
<dbReference type="AlphaFoldDB" id="V8CDL7"/>
<feature type="transmembrane region" description="Helical" evidence="1">
    <location>
        <begin position="135"/>
        <end position="157"/>
    </location>
</feature>
<comment type="subcellular location">
    <subcellularLocation>
        <location evidence="1">Cell membrane</location>
        <topology evidence="1">Multi-pass membrane protein</topology>
    </subcellularLocation>
</comment>
<proteinExistence type="inferred from homology"/>
<dbReference type="HAMAP" id="MF_02088">
    <property type="entry name" value="Q_prec_transport"/>
    <property type="match status" value="1"/>
</dbReference>
<keyword evidence="1" id="KW-1133">Transmembrane helix</keyword>
<evidence type="ECO:0000256" key="1">
    <source>
        <dbReference type="HAMAP-Rule" id="MF_02088"/>
    </source>
</evidence>
<dbReference type="InterPro" id="IPR003744">
    <property type="entry name" value="YhhQ"/>
</dbReference>
<keyword evidence="1" id="KW-0812">Transmembrane</keyword>
<dbReference type="EMBL" id="AZJI01000001">
    <property type="protein sequence ID" value="ETD25202.1"/>
    <property type="molecule type" value="Genomic_DNA"/>
</dbReference>